<name>A0A165Z671_9AGAM</name>
<dbReference type="EMBL" id="KV417683">
    <property type="protein sequence ID" value="KZP10262.1"/>
    <property type="molecule type" value="Genomic_DNA"/>
</dbReference>
<gene>
    <name evidence="2" type="ORF">FIBSPDRAFT_899865</name>
</gene>
<proteinExistence type="predicted"/>
<evidence type="ECO:0000256" key="1">
    <source>
        <dbReference type="SAM" id="MobiDB-lite"/>
    </source>
</evidence>
<organism evidence="2 3">
    <name type="scientific">Athelia psychrophila</name>
    <dbReference type="NCBI Taxonomy" id="1759441"/>
    <lineage>
        <taxon>Eukaryota</taxon>
        <taxon>Fungi</taxon>
        <taxon>Dikarya</taxon>
        <taxon>Basidiomycota</taxon>
        <taxon>Agaricomycotina</taxon>
        <taxon>Agaricomycetes</taxon>
        <taxon>Agaricomycetidae</taxon>
        <taxon>Atheliales</taxon>
        <taxon>Atheliaceae</taxon>
        <taxon>Athelia</taxon>
    </lineage>
</organism>
<feature type="region of interest" description="Disordered" evidence="1">
    <location>
        <begin position="187"/>
        <end position="224"/>
    </location>
</feature>
<evidence type="ECO:0000313" key="3">
    <source>
        <dbReference type="Proteomes" id="UP000076532"/>
    </source>
</evidence>
<sequence length="241" mass="26339">MKRSDPRRSAGWRSGSGSHKRIGRKRRDTDDKLVNSKASTHTKGGSWRSDIRQDKKHRYGTGRVGGEAADSEVSLIGHGQNTIPIRACAPHLHVPHHRPHTSAFSCPLCHTFADLEEDVEIEPKIESEEDQAPTHMHDIPYIDIDRAGEADSEEMGEGDLRELGRATHIVIPGQNLMSMLCIRDPSRDRGAETEVEADSNMSSGGWATTAPGAGTGIKGCTPSQTGARARMQIWLMGGYRG</sequence>
<reference evidence="2 3" key="1">
    <citation type="journal article" date="2016" name="Mol. Biol. Evol.">
        <title>Comparative Genomics of Early-Diverging Mushroom-Forming Fungi Provides Insights into the Origins of Lignocellulose Decay Capabilities.</title>
        <authorList>
            <person name="Nagy L.G."/>
            <person name="Riley R."/>
            <person name="Tritt A."/>
            <person name="Adam C."/>
            <person name="Daum C."/>
            <person name="Floudas D."/>
            <person name="Sun H."/>
            <person name="Yadav J.S."/>
            <person name="Pangilinan J."/>
            <person name="Larsson K.H."/>
            <person name="Matsuura K."/>
            <person name="Barry K."/>
            <person name="Labutti K."/>
            <person name="Kuo R."/>
            <person name="Ohm R.A."/>
            <person name="Bhattacharya S.S."/>
            <person name="Shirouzu T."/>
            <person name="Yoshinaga Y."/>
            <person name="Martin F.M."/>
            <person name="Grigoriev I.V."/>
            <person name="Hibbett D.S."/>
        </authorList>
    </citation>
    <scope>NUCLEOTIDE SEQUENCE [LARGE SCALE GENOMIC DNA]</scope>
    <source>
        <strain evidence="2 3">CBS 109695</strain>
    </source>
</reference>
<evidence type="ECO:0000313" key="2">
    <source>
        <dbReference type="EMBL" id="KZP10262.1"/>
    </source>
</evidence>
<dbReference type="AlphaFoldDB" id="A0A165Z671"/>
<keyword evidence="3" id="KW-1185">Reference proteome</keyword>
<dbReference type="Proteomes" id="UP000076532">
    <property type="component" value="Unassembled WGS sequence"/>
</dbReference>
<feature type="region of interest" description="Disordered" evidence="1">
    <location>
        <begin position="1"/>
        <end position="66"/>
    </location>
</feature>
<accession>A0A165Z671</accession>
<protein>
    <submittedName>
        <fullName evidence="2">Uncharacterized protein</fullName>
    </submittedName>
</protein>